<feature type="transmembrane region" description="Helical" evidence="11">
    <location>
        <begin position="109"/>
        <end position="132"/>
    </location>
</feature>
<evidence type="ECO:0000256" key="4">
    <source>
        <dbReference type="ARBA" id="ARBA00022475"/>
    </source>
</evidence>
<dbReference type="Gene3D" id="3.40.720.10">
    <property type="entry name" value="Alkaline Phosphatase, subunit A"/>
    <property type="match status" value="1"/>
</dbReference>
<evidence type="ECO:0000256" key="1">
    <source>
        <dbReference type="ARBA" id="ARBA00004651"/>
    </source>
</evidence>
<evidence type="ECO:0000256" key="5">
    <source>
        <dbReference type="ARBA" id="ARBA00022692"/>
    </source>
</evidence>
<dbReference type="Proteomes" id="UP000824049">
    <property type="component" value="Unassembled WGS sequence"/>
</dbReference>
<dbReference type="PIRSF" id="PIRSF005091">
    <property type="entry name" value="Mmb_sulf_HI1246"/>
    <property type="match status" value="1"/>
</dbReference>
<evidence type="ECO:0000259" key="12">
    <source>
        <dbReference type="Pfam" id="PF00884"/>
    </source>
</evidence>
<sequence>MTKYIRHFWLAYPFLALKIFIYYWQTDRLDMMNVYEVPILTVLFLFGLFEICSMGRGKVSRWIFYVLYILVTVVMFADAAYSSYFGKYISVNQIYQIASLGQIVGDGNVLGAAVSPGCLLTLVDLPFVLYFYRLRQKSGEPLSAMSMRKFVPYVLAHALLLIVMACAWFYYGWNPYNLRSVQKVNHIEFFTYHTNDILVNVVGKLQRGQVDEEEILATMEEIVPKSSGEAYKGVAEGMNLILIQTESLNDFVIGAEYNGQELTPNLNAMLEEDTFYFNHFYSTTGVGNTSDAEFAALNGLYPNDERECYRLYVDNTFQGLPWMLRGEGYGAYAFHGYVKTFWNRDEAYKTQGFQHFYSQEELDMTEVSGFGLTDKEMFRQAVDILKEKGEPFFSFMVTLTNHIPYELDPSLATLEVKESDKGSTFGNYLQTVRYTDEAFGDLVQYLKDAGLYENTMIVIYGDHQGMNMETPAVKSKMSQFLGREYNYDEMLNVPLIIHIPGLGEAKTIDTVGGQVDIMPTIANLMNVETGQPFVFGHDLLNADEGFVAQISYIGKGSFITGDNNMLFGIGKDSTVESGSLWDLRDGSRMNLNISLCQQYSDRANALIDTCKKVLDYNLIADYVTH</sequence>
<evidence type="ECO:0000313" key="13">
    <source>
        <dbReference type="EMBL" id="HIZ39693.1"/>
    </source>
</evidence>
<keyword evidence="4" id="KW-1003">Cell membrane</keyword>
<evidence type="ECO:0000256" key="9">
    <source>
        <dbReference type="PIRSR" id="PIRSR005091-2"/>
    </source>
</evidence>
<dbReference type="InterPro" id="IPR000917">
    <property type="entry name" value="Sulfatase_N"/>
</dbReference>
<dbReference type="GO" id="GO:0005886">
    <property type="term" value="C:plasma membrane"/>
    <property type="evidence" value="ECO:0007669"/>
    <property type="project" value="UniProtKB-SubCell"/>
</dbReference>
<evidence type="ECO:0000256" key="7">
    <source>
        <dbReference type="ARBA" id="ARBA00023136"/>
    </source>
</evidence>
<proteinExistence type="inferred from homology"/>
<evidence type="ECO:0000256" key="10">
    <source>
        <dbReference type="PIRSR" id="PIRSR005091-3"/>
    </source>
</evidence>
<dbReference type="InterPro" id="IPR017850">
    <property type="entry name" value="Alkaline_phosphatase_core_sf"/>
</dbReference>
<accession>A0A9D2ELH2</accession>
<feature type="binding site" evidence="9">
    <location>
        <position position="402"/>
    </location>
    <ligand>
        <name>substrate</name>
    </ligand>
</feature>
<evidence type="ECO:0000256" key="6">
    <source>
        <dbReference type="ARBA" id="ARBA00022989"/>
    </source>
</evidence>
<evidence type="ECO:0000256" key="2">
    <source>
        <dbReference type="ARBA" id="ARBA00004936"/>
    </source>
</evidence>
<dbReference type="PANTHER" id="PTHR47371:SF3">
    <property type="entry name" value="PHOSPHOGLYCEROL TRANSFERASE I"/>
    <property type="match status" value="1"/>
</dbReference>
<feature type="binding site" evidence="10">
    <location>
        <position position="289"/>
    </location>
    <ligand>
        <name>Mn(2+)</name>
        <dbReference type="ChEBI" id="CHEBI:29035"/>
    </ligand>
</feature>
<gene>
    <name evidence="13" type="ORF">H9968_07190</name>
</gene>
<reference evidence="13" key="1">
    <citation type="journal article" date="2021" name="PeerJ">
        <title>Extensive microbial diversity within the chicken gut microbiome revealed by metagenomics and culture.</title>
        <authorList>
            <person name="Gilroy R."/>
            <person name="Ravi A."/>
            <person name="Getino M."/>
            <person name="Pursley I."/>
            <person name="Horton D.L."/>
            <person name="Alikhan N.F."/>
            <person name="Baker D."/>
            <person name="Gharbi K."/>
            <person name="Hall N."/>
            <person name="Watson M."/>
            <person name="Adriaenssens E.M."/>
            <person name="Foster-Nyarko E."/>
            <person name="Jarju S."/>
            <person name="Secka A."/>
            <person name="Antonio M."/>
            <person name="Oren A."/>
            <person name="Chaudhuri R.R."/>
            <person name="La Ragione R."/>
            <person name="Hildebrand F."/>
            <person name="Pallen M.J."/>
        </authorList>
    </citation>
    <scope>NUCLEOTIDE SEQUENCE</scope>
    <source>
        <strain evidence="13">CHK179-28034</strain>
    </source>
</reference>
<evidence type="ECO:0000256" key="3">
    <source>
        <dbReference type="ARBA" id="ARBA00009983"/>
    </source>
</evidence>
<dbReference type="InterPro" id="IPR050448">
    <property type="entry name" value="OpgB/LTA_synthase_biosynth"/>
</dbReference>
<keyword evidence="7 11" id="KW-0472">Membrane</keyword>
<dbReference type="InterPro" id="IPR012160">
    <property type="entry name" value="LtaS-like"/>
</dbReference>
<feature type="binding site" evidence="10">
    <location>
        <position position="463"/>
    </location>
    <ligand>
        <name>Mn(2+)</name>
        <dbReference type="ChEBI" id="CHEBI:29035"/>
    </ligand>
</feature>
<dbReference type="CDD" id="cd16015">
    <property type="entry name" value="LTA_synthase"/>
    <property type="match status" value="1"/>
</dbReference>
<evidence type="ECO:0000256" key="8">
    <source>
        <dbReference type="PIRSR" id="PIRSR005091-1"/>
    </source>
</evidence>
<feature type="transmembrane region" description="Helical" evidence="11">
    <location>
        <begin position="7"/>
        <end position="25"/>
    </location>
</feature>
<dbReference type="AlphaFoldDB" id="A0A9D2ELH2"/>
<dbReference type="Pfam" id="PF00884">
    <property type="entry name" value="Sulfatase"/>
    <property type="match status" value="1"/>
</dbReference>
<feature type="transmembrane region" description="Helical" evidence="11">
    <location>
        <begin position="62"/>
        <end position="81"/>
    </location>
</feature>
<feature type="active site" evidence="8">
    <location>
        <position position="289"/>
    </location>
</feature>
<comment type="similarity">
    <text evidence="3">Belongs to the LTA synthase family.</text>
</comment>
<feature type="transmembrane region" description="Helical" evidence="11">
    <location>
        <begin position="153"/>
        <end position="173"/>
    </location>
</feature>
<evidence type="ECO:0000256" key="11">
    <source>
        <dbReference type="SAM" id="Phobius"/>
    </source>
</evidence>
<dbReference type="GO" id="GO:0046872">
    <property type="term" value="F:metal ion binding"/>
    <property type="evidence" value="ECO:0007669"/>
    <property type="project" value="UniProtKB-KW"/>
</dbReference>
<feature type="binding site" evidence="10">
    <location>
        <position position="246"/>
    </location>
    <ligand>
        <name>Mn(2+)</name>
        <dbReference type="ChEBI" id="CHEBI:29035"/>
    </ligand>
</feature>
<dbReference type="EMBL" id="DXBR01000062">
    <property type="protein sequence ID" value="HIZ39693.1"/>
    <property type="molecule type" value="Genomic_DNA"/>
</dbReference>
<protein>
    <submittedName>
        <fullName evidence="13">LTA synthase family protein</fullName>
    </submittedName>
</protein>
<organism evidence="13 14">
    <name type="scientific">Candidatus Anaerobutyricum stercoris</name>
    <dbReference type="NCBI Taxonomy" id="2838457"/>
    <lineage>
        <taxon>Bacteria</taxon>
        <taxon>Bacillati</taxon>
        <taxon>Bacillota</taxon>
        <taxon>Clostridia</taxon>
        <taxon>Lachnospirales</taxon>
        <taxon>Lachnospiraceae</taxon>
        <taxon>Anaerobutyricum</taxon>
    </lineage>
</organism>
<name>A0A9D2ELH2_9FIRM</name>
<keyword evidence="5 11" id="KW-0812">Transmembrane</keyword>
<feature type="binding site" evidence="10">
    <location>
        <position position="462"/>
    </location>
    <ligand>
        <name>Mn(2+)</name>
        <dbReference type="ChEBI" id="CHEBI:29035"/>
    </ligand>
</feature>
<keyword evidence="9" id="KW-0464">Manganese</keyword>
<feature type="transmembrane region" description="Helical" evidence="11">
    <location>
        <begin position="37"/>
        <end position="55"/>
    </location>
</feature>
<reference evidence="13" key="2">
    <citation type="submission" date="2021-04" db="EMBL/GenBank/DDBJ databases">
        <authorList>
            <person name="Gilroy R."/>
        </authorList>
    </citation>
    <scope>NUCLEOTIDE SEQUENCE</scope>
    <source>
        <strain evidence="13">CHK179-28034</strain>
    </source>
</reference>
<keyword evidence="9" id="KW-0479">Metal-binding</keyword>
<evidence type="ECO:0000313" key="14">
    <source>
        <dbReference type="Proteomes" id="UP000824049"/>
    </source>
</evidence>
<comment type="subcellular location">
    <subcellularLocation>
        <location evidence="1">Cell membrane</location>
        <topology evidence="1">Multi-pass membrane protein</topology>
    </subcellularLocation>
</comment>
<feature type="domain" description="Sulfatase N-terminal" evidence="12">
    <location>
        <begin position="239"/>
        <end position="527"/>
    </location>
</feature>
<dbReference type="Gene3D" id="3.30.1120.170">
    <property type="match status" value="1"/>
</dbReference>
<dbReference type="SUPFAM" id="SSF53649">
    <property type="entry name" value="Alkaline phosphatase-like"/>
    <property type="match status" value="1"/>
</dbReference>
<keyword evidence="6 11" id="KW-1133">Transmembrane helix</keyword>
<comment type="pathway">
    <text evidence="2">Cell wall biogenesis; lipoteichoic acid biosynthesis.</text>
</comment>
<comment type="caution">
    <text evidence="13">The sequence shown here is derived from an EMBL/GenBank/DDBJ whole genome shotgun (WGS) entry which is preliminary data.</text>
</comment>
<dbReference type="PANTHER" id="PTHR47371">
    <property type="entry name" value="LIPOTEICHOIC ACID SYNTHASE"/>
    <property type="match status" value="1"/>
</dbReference>